<evidence type="ECO:0008006" key="4">
    <source>
        <dbReference type="Google" id="ProtNLM"/>
    </source>
</evidence>
<reference evidence="2 3" key="1">
    <citation type="journal article" date="2020" name="New Microbes New Infect">
        <title>Sellimonas caecigallum sp. nov., description and genome sequence of a new member of the Sellimonas genus isolated from the cecum of feral chicken.</title>
        <authorList>
            <person name="Wongkuna S."/>
            <person name="Ghimire S."/>
            <person name="Antony L."/>
            <person name="Chankhamhaengdecha S."/>
            <person name="Janvilisri T."/>
            <person name="Scaria J."/>
        </authorList>
    </citation>
    <scope>NUCLEOTIDE SEQUENCE [LARGE SCALE GENOMIC DNA]</scope>
    <source>
        <strain evidence="2 3">SW451</strain>
    </source>
</reference>
<keyword evidence="1" id="KW-0472">Membrane</keyword>
<gene>
    <name evidence="2" type="ORF">FLB61_11705</name>
</gene>
<organism evidence="2 3">
    <name type="scientific">Sellimonas caecigallum</name>
    <dbReference type="NCBI Taxonomy" id="2592333"/>
    <lineage>
        <taxon>Bacteria</taxon>
        <taxon>Bacillati</taxon>
        <taxon>Bacillota</taxon>
        <taxon>Clostridia</taxon>
        <taxon>Lachnospirales</taxon>
        <taxon>Lachnospiraceae</taxon>
        <taxon>Sellimonas</taxon>
    </lineage>
</organism>
<protein>
    <recommendedName>
        <fullName evidence="4">DUF5666 domain-containing protein</fullName>
    </recommendedName>
</protein>
<comment type="caution">
    <text evidence="2">The sequence shown here is derived from an EMBL/GenBank/DDBJ whole genome shotgun (WGS) entry which is preliminary data.</text>
</comment>
<keyword evidence="3" id="KW-1185">Reference proteome</keyword>
<evidence type="ECO:0000313" key="3">
    <source>
        <dbReference type="Proteomes" id="UP000779049"/>
    </source>
</evidence>
<evidence type="ECO:0000313" key="2">
    <source>
        <dbReference type="EMBL" id="MBY0759735.1"/>
    </source>
</evidence>
<dbReference type="EMBL" id="VIRV01000024">
    <property type="protein sequence ID" value="MBY0759735.1"/>
    <property type="molecule type" value="Genomic_DNA"/>
</dbReference>
<dbReference type="RefSeq" id="WP_087203035.1">
    <property type="nucleotide sequence ID" value="NZ_CP173660.1"/>
</dbReference>
<dbReference type="Proteomes" id="UP000779049">
    <property type="component" value="Unassembled WGS sequence"/>
</dbReference>
<keyword evidence="1" id="KW-1133">Transmembrane helix</keyword>
<accession>A0ABS7L9G4</accession>
<evidence type="ECO:0000256" key="1">
    <source>
        <dbReference type="SAM" id="Phobius"/>
    </source>
</evidence>
<proteinExistence type="predicted"/>
<sequence>MKEQFDKDSYIDACQRLQPSRKAVMEITQREEGRKKYSLRKRSGFVLASVMLSVFACSVIGIAAAGQIKTVFIDPDSGTAEERYGTLEETEDGYIVKFDKDEKSTKRDLTLEEQLGVSVVQHADTGEITLVTGDTQTDITEAMKAAGMYETTFEKEGKTWIATVTGGSEAPRVSVQEAGKEEK</sequence>
<name>A0ABS7L9G4_9FIRM</name>
<keyword evidence="1" id="KW-0812">Transmembrane</keyword>
<feature type="transmembrane region" description="Helical" evidence="1">
    <location>
        <begin position="44"/>
        <end position="65"/>
    </location>
</feature>